<dbReference type="EMBL" id="MAGO01000009">
    <property type="protein sequence ID" value="OCC14782.1"/>
    <property type="molecule type" value="Genomic_DNA"/>
</dbReference>
<dbReference type="AlphaFoldDB" id="A0A1B9F4D0"/>
<dbReference type="STRING" id="1156395.DBT_1842"/>
<name>A0A1B9F4D0_9BACT</name>
<proteinExistence type="predicted"/>
<evidence type="ECO:0000313" key="2">
    <source>
        <dbReference type="Proteomes" id="UP000093080"/>
    </source>
</evidence>
<organism evidence="1 2">
    <name type="scientific">Dissulfuribacter thermophilus</name>
    <dbReference type="NCBI Taxonomy" id="1156395"/>
    <lineage>
        <taxon>Bacteria</taxon>
        <taxon>Pseudomonadati</taxon>
        <taxon>Thermodesulfobacteriota</taxon>
        <taxon>Dissulfuribacteria</taxon>
        <taxon>Dissulfuribacterales</taxon>
        <taxon>Dissulfuribacteraceae</taxon>
        <taxon>Dissulfuribacter</taxon>
    </lineage>
</organism>
<accession>A0A1B9F4D0</accession>
<reference evidence="1 2" key="1">
    <citation type="submission" date="2016-06" db="EMBL/GenBank/DDBJ databases">
        <title>Respiratory ammonification of nitrate coupled to the oxidation of elemental sulfur in deep-sea autotrophic thermophilic bacteria.</title>
        <authorList>
            <person name="Slobodkina G.B."/>
            <person name="Mardanov A.V."/>
            <person name="Ravin N.V."/>
            <person name="Frolova A.A."/>
            <person name="Viryasiv M.B."/>
            <person name="Chernyh N.A."/>
            <person name="Bonch-Osmolovskaya E.A."/>
            <person name="Slobodkin A.I."/>
        </authorList>
    </citation>
    <scope>NUCLEOTIDE SEQUENCE [LARGE SCALE GENOMIC DNA]</scope>
    <source>
        <strain evidence="1 2">S69</strain>
    </source>
</reference>
<dbReference type="Proteomes" id="UP000093080">
    <property type="component" value="Unassembled WGS sequence"/>
</dbReference>
<evidence type="ECO:0000313" key="1">
    <source>
        <dbReference type="EMBL" id="OCC14782.1"/>
    </source>
</evidence>
<comment type="caution">
    <text evidence="1">The sequence shown here is derived from an EMBL/GenBank/DDBJ whole genome shotgun (WGS) entry which is preliminary data.</text>
</comment>
<sequence>MSSHRNISVDQIEIHPAISPSSSFDFVESYFKGIDSTRCCFSLARSLGMQTITLEKLPAHGLILEENNELKEYFPDYEFKEAIRLCFWKPRFQNQDGLQKVTSRNLIGYAILKHDVVSSKKFDRWHIFEAVFKKYPHPHNYVARPKTFQLACGNRRFSIKGILYCQQNSLNKACAQVAIRSLLANHLSHGDISYKKINELAGVTPDSGREPGKGLAVIDIRKEEKGTGALYSTLHKEDVSA</sequence>
<keyword evidence="2" id="KW-1185">Reference proteome</keyword>
<gene>
    <name evidence="1" type="ORF">DBT_1842</name>
</gene>
<protein>
    <submittedName>
        <fullName evidence="1">Uncharacterized protein</fullName>
    </submittedName>
</protein>